<gene>
    <name evidence="5 8" type="primary">truB</name>
    <name evidence="8" type="ORF">H9868_00020</name>
</gene>
<dbReference type="Gene3D" id="3.30.2350.10">
    <property type="entry name" value="Pseudouridine synthase"/>
    <property type="match status" value="1"/>
</dbReference>
<keyword evidence="4 5" id="KW-0413">Isomerase</keyword>
<evidence type="ECO:0000256" key="2">
    <source>
        <dbReference type="ARBA" id="ARBA00005642"/>
    </source>
</evidence>
<dbReference type="InterPro" id="IPR020103">
    <property type="entry name" value="PsdUridine_synth_cat_dom_sf"/>
</dbReference>
<reference evidence="8" key="2">
    <citation type="submission" date="2021-04" db="EMBL/GenBank/DDBJ databases">
        <authorList>
            <person name="Gilroy R."/>
        </authorList>
    </citation>
    <scope>NUCLEOTIDE SEQUENCE</scope>
    <source>
        <strain evidence="8">ChiGjej6B6-1540</strain>
    </source>
</reference>
<dbReference type="HAMAP" id="MF_01080">
    <property type="entry name" value="TruB_bact"/>
    <property type="match status" value="1"/>
</dbReference>
<accession>A0A9D1RUC7</accession>
<dbReference type="EC" id="5.4.99.25" evidence="5"/>
<feature type="domain" description="tRNA pseudouridylate synthase B C-terminal" evidence="7">
    <location>
        <begin position="173"/>
        <end position="226"/>
    </location>
</feature>
<dbReference type="InterPro" id="IPR002501">
    <property type="entry name" value="PsdUridine_synth_N"/>
</dbReference>
<dbReference type="GO" id="GO:1990481">
    <property type="term" value="P:mRNA pseudouridine synthesis"/>
    <property type="evidence" value="ECO:0007669"/>
    <property type="project" value="TreeGrafter"/>
</dbReference>
<dbReference type="Proteomes" id="UP000824192">
    <property type="component" value="Unassembled WGS sequence"/>
</dbReference>
<feature type="domain" description="Pseudouridine synthase II N-terminal" evidence="6">
    <location>
        <begin position="25"/>
        <end position="172"/>
    </location>
</feature>
<feature type="active site" description="Nucleophile" evidence="5">
    <location>
        <position position="39"/>
    </location>
</feature>
<sequence length="289" mass="30897">MANGIIVIDKPAGWTSMDVCAKIRGVLHERRVGHAGTLDPMATGVLPVFVGRATRAVEFAAEGGKEYVAGLRLGVVTNTQDTSGTVLEEKPVSVDRAALEAALAPFRGDILQIPPMYSAIKRDGKKLYELARKGQEVEREPRPVTIYSLEVVDQTGPADYLLRVQCSKGTYVRTLCHDIGQALGCGGCMYSLRRTEAAGFSLDQAVTLDALLSAEDPQSLLLPVDAYFAGRPILILKAGPEKKVRNGAAVSVPQAADGQYRVYGESGAFLALGQVSNGLLTTIKSFFEV</sequence>
<dbReference type="NCBIfam" id="TIGR00431">
    <property type="entry name" value="TruB"/>
    <property type="match status" value="1"/>
</dbReference>
<dbReference type="InterPro" id="IPR014780">
    <property type="entry name" value="tRNA_psdUridine_synth_TruB"/>
</dbReference>
<comment type="caution">
    <text evidence="8">The sequence shown here is derived from an EMBL/GenBank/DDBJ whole genome shotgun (WGS) entry which is preliminary data.</text>
</comment>
<dbReference type="AlphaFoldDB" id="A0A9D1RUC7"/>
<evidence type="ECO:0000259" key="6">
    <source>
        <dbReference type="Pfam" id="PF01509"/>
    </source>
</evidence>
<dbReference type="GO" id="GO:0031119">
    <property type="term" value="P:tRNA pseudouridine synthesis"/>
    <property type="evidence" value="ECO:0007669"/>
    <property type="project" value="UniProtKB-UniRule"/>
</dbReference>
<proteinExistence type="inferred from homology"/>
<protein>
    <recommendedName>
        <fullName evidence="5">tRNA pseudouridine synthase B</fullName>
        <ecNumber evidence="5">5.4.99.25</ecNumber>
    </recommendedName>
    <alternativeName>
        <fullName evidence="5">tRNA pseudouridine(55) synthase</fullName>
        <shortName evidence="5">Psi55 synthase</shortName>
    </alternativeName>
    <alternativeName>
        <fullName evidence="5">tRNA pseudouridylate synthase</fullName>
    </alternativeName>
    <alternativeName>
        <fullName evidence="5">tRNA-uridine isomerase</fullName>
    </alternativeName>
</protein>
<evidence type="ECO:0000256" key="3">
    <source>
        <dbReference type="ARBA" id="ARBA00022694"/>
    </source>
</evidence>
<comment type="function">
    <text evidence="5">Responsible for synthesis of pseudouridine from uracil-55 in the psi GC loop of transfer RNAs.</text>
</comment>
<dbReference type="PANTHER" id="PTHR13767:SF2">
    <property type="entry name" value="PSEUDOURIDYLATE SYNTHASE TRUB1"/>
    <property type="match status" value="1"/>
</dbReference>
<dbReference type="FunFam" id="3.30.2350.10:FF:000011">
    <property type="entry name" value="tRNA pseudouridine synthase B"/>
    <property type="match status" value="1"/>
</dbReference>
<dbReference type="Pfam" id="PF16198">
    <property type="entry name" value="TruB_C_2"/>
    <property type="match status" value="1"/>
</dbReference>
<dbReference type="Pfam" id="PF01509">
    <property type="entry name" value="TruB_N"/>
    <property type="match status" value="1"/>
</dbReference>
<dbReference type="SUPFAM" id="SSF55120">
    <property type="entry name" value="Pseudouridine synthase"/>
    <property type="match status" value="1"/>
</dbReference>
<keyword evidence="3 5" id="KW-0819">tRNA processing</keyword>
<evidence type="ECO:0000259" key="7">
    <source>
        <dbReference type="Pfam" id="PF16198"/>
    </source>
</evidence>
<evidence type="ECO:0000256" key="4">
    <source>
        <dbReference type="ARBA" id="ARBA00023235"/>
    </source>
</evidence>
<dbReference type="InterPro" id="IPR032819">
    <property type="entry name" value="TruB_C"/>
</dbReference>
<evidence type="ECO:0000313" key="9">
    <source>
        <dbReference type="Proteomes" id="UP000824192"/>
    </source>
</evidence>
<evidence type="ECO:0000256" key="1">
    <source>
        <dbReference type="ARBA" id="ARBA00000385"/>
    </source>
</evidence>
<dbReference type="GO" id="GO:0160148">
    <property type="term" value="F:tRNA pseudouridine(55) synthase activity"/>
    <property type="evidence" value="ECO:0007669"/>
    <property type="project" value="UniProtKB-EC"/>
</dbReference>
<reference evidence="8" key="1">
    <citation type="journal article" date="2021" name="PeerJ">
        <title>Extensive microbial diversity within the chicken gut microbiome revealed by metagenomics and culture.</title>
        <authorList>
            <person name="Gilroy R."/>
            <person name="Ravi A."/>
            <person name="Getino M."/>
            <person name="Pursley I."/>
            <person name="Horton D.L."/>
            <person name="Alikhan N.F."/>
            <person name="Baker D."/>
            <person name="Gharbi K."/>
            <person name="Hall N."/>
            <person name="Watson M."/>
            <person name="Adriaenssens E.M."/>
            <person name="Foster-Nyarko E."/>
            <person name="Jarju S."/>
            <person name="Secka A."/>
            <person name="Antonio M."/>
            <person name="Oren A."/>
            <person name="Chaudhuri R.R."/>
            <person name="La Ragione R."/>
            <person name="Hildebrand F."/>
            <person name="Pallen M.J."/>
        </authorList>
    </citation>
    <scope>NUCLEOTIDE SEQUENCE</scope>
    <source>
        <strain evidence="8">ChiGjej6B6-1540</strain>
    </source>
</reference>
<organism evidence="8 9">
    <name type="scientific">Candidatus Flavonifractor merdipullorum</name>
    <dbReference type="NCBI Taxonomy" id="2838590"/>
    <lineage>
        <taxon>Bacteria</taxon>
        <taxon>Bacillati</taxon>
        <taxon>Bacillota</taxon>
        <taxon>Clostridia</taxon>
        <taxon>Eubacteriales</taxon>
        <taxon>Oscillospiraceae</taxon>
        <taxon>Flavonifractor</taxon>
    </lineage>
</organism>
<evidence type="ECO:0000256" key="5">
    <source>
        <dbReference type="HAMAP-Rule" id="MF_01080"/>
    </source>
</evidence>
<dbReference type="PANTHER" id="PTHR13767">
    <property type="entry name" value="TRNA-PSEUDOURIDINE SYNTHASE"/>
    <property type="match status" value="1"/>
</dbReference>
<dbReference type="EMBL" id="DXGA01000001">
    <property type="protein sequence ID" value="HIW92906.1"/>
    <property type="molecule type" value="Genomic_DNA"/>
</dbReference>
<name>A0A9D1RUC7_9FIRM</name>
<evidence type="ECO:0000313" key="8">
    <source>
        <dbReference type="EMBL" id="HIW92906.1"/>
    </source>
</evidence>
<dbReference type="CDD" id="cd02573">
    <property type="entry name" value="PseudoU_synth_EcTruB"/>
    <property type="match status" value="1"/>
</dbReference>
<comment type="similarity">
    <text evidence="2 5">Belongs to the pseudouridine synthase TruB family. Type 1 subfamily.</text>
</comment>
<dbReference type="GO" id="GO:0003723">
    <property type="term" value="F:RNA binding"/>
    <property type="evidence" value="ECO:0007669"/>
    <property type="project" value="InterPro"/>
</dbReference>
<comment type="catalytic activity">
    <reaction evidence="1 5">
        <text>uridine(55) in tRNA = pseudouridine(55) in tRNA</text>
        <dbReference type="Rhea" id="RHEA:42532"/>
        <dbReference type="Rhea" id="RHEA-COMP:10101"/>
        <dbReference type="Rhea" id="RHEA-COMP:10102"/>
        <dbReference type="ChEBI" id="CHEBI:65314"/>
        <dbReference type="ChEBI" id="CHEBI:65315"/>
        <dbReference type="EC" id="5.4.99.25"/>
    </reaction>
</comment>